<dbReference type="AlphaFoldDB" id="A0A6M5YVK1"/>
<keyword evidence="2" id="KW-1185">Reference proteome</keyword>
<dbReference type="KEGG" id="ftj:FTUN_5635"/>
<dbReference type="Proteomes" id="UP000503447">
    <property type="component" value="Chromosome"/>
</dbReference>
<evidence type="ECO:0000313" key="2">
    <source>
        <dbReference type="Proteomes" id="UP000503447"/>
    </source>
</evidence>
<organism evidence="1 2">
    <name type="scientific">Frigoriglobus tundricola</name>
    <dbReference type="NCBI Taxonomy" id="2774151"/>
    <lineage>
        <taxon>Bacteria</taxon>
        <taxon>Pseudomonadati</taxon>
        <taxon>Planctomycetota</taxon>
        <taxon>Planctomycetia</taxon>
        <taxon>Gemmatales</taxon>
        <taxon>Gemmataceae</taxon>
        <taxon>Frigoriglobus</taxon>
    </lineage>
</organism>
<reference evidence="2" key="1">
    <citation type="submission" date="2020-05" db="EMBL/GenBank/DDBJ databases">
        <title>Frigoriglobus tundricola gen. nov., sp. nov., a psychrotolerant cellulolytic planctomycete of the family Gemmataceae with two divergent copies of 16S rRNA gene.</title>
        <authorList>
            <person name="Kulichevskaya I.S."/>
            <person name="Ivanova A.A."/>
            <person name="Naumoff D.G."/>
            <person name="Beletsky A.V."/>
            <person name="Rijpstra W.I.C."/>
            <person name="Sinninghe Damste J.S."/>
            <person name="Mardanov A.V."/>
            <person name="Ravin N.V."/>
            <person name="Dedysh S.N."/>
        </authorList>
    </citation>
    <scope>NUCLEOTIDE SEQUENCE [LARGE SCALE GENOMIC DNA]</scope>
    <source>
        <strain evidence="2">PL17</strain>
    </source>
</reference>
<sequence length="98" mass="11083">MLTTHVKAAHYAGKRPVADYHNPDCCAREMSTQFCDWFVTAAARADIVVVNQELLMWIRPEQCGRLRALGKPLVFATDEDRVAFLRRAEGESPVLPRP</sequence>
<name>A0A6M5YVK1_9BACT</name>
<gene>
    <name evidence="1" type="ORF">FTUN_5635</name>
</gene>
<evidence type="ECO:0000313" key="1">
    <source>
        <dbReference type="EMBL" id="QJW98055.1"/>
    </source>
</evidence>
<accession>A0A6M5YVK1</accession>
<dbReference type="EMBL" id="CP053452">
    <property type="protein sequence ID" value="QJW98055.1"/>
    <property type="molecule type" value="Genomic_DNA"/>
</dbReference>
<protein>
    <submittedName>
        <fullName evidence="1">Uncharacterized protein</fullName>
    </submittedName>
</protein>
<proteinExistence type="predicted"/>
<dbReference type="RefSeq" id="WP_171473311.1">
    <property type="nucleotide sequence ID" value="NZ_CP053452.2"/>
</dbReference>